<dbReference type="InterPro" id="IPR016071">
    <property type="entry name" value="Staphylococal_nuclease_OB-fold"/>
</dbReference>
<dbReference type="SMART" id="SM00894">
    <property type="entry name" value="Excalibur"/>
    <property type="match status" value="1"/>
</dbReference>
<evidence type="ECO:0000256" key="1">
    <source>
        <dbReference type="ARBA" id="ARBA00022722"/>
    </source>
</evidence>
<evidence type="ECO:0000256" key="4">
    <source>
        <dbReference type="SAM" id="MobiDB-lite"/>
    </source>
</evidence>
<comment type="caution">
    <text evidence="7">The sequence shown here is derived from an EMBL/GenBank/DDBJ whole genome shotgun (WGS) entry which is preliminary data.</text>
</comment>
<dbReference type="Pfam" id="PF05901">
    <property type="entry name" value="Excalibur"/>
    <property type="match status" value="1"/>
</dbReference>
<dbReference type="PROSITE" id="PS50830">
    <property type="entry name" value="TNASE_3"/>
    <property type="match status" value="1"/>
</dbReference>
<keyword evidence="5" id="KW-1133">Transmembrane helix</keyword>
<feature type="compositionally biased region" description="Low complexity" evidence="4">
    <location>
        <begin position="325"/>
        <end position="342"/>
    </location>
</feature>
<keyword evidence="5" id="KW-0472">Membrane</keyword>
<dbReference type="InterPro" id="IPR035437">
    <property type="entry name" value="SNase_OB-fold_sf"/>
</dbReference>
<reference evidence="8" key="1">
    <citation type="journal article" date="2019" name="Int. J. Syst. Evol. Microbiol.">
        <title>The Global Catalogue of Microorganisms (GCM) 10K type strain sequencing project: providing services to taxonomists for standard genome sequencing and annotation.</title>
        <authorList>
            <consortium name="The Broad Institute Genomics Platform"/>
            <consortium name="The Broad Institute Genome Sequencing Center for Infectious Disease"/>
            <person name="Wu L."/>
            <person name="Ma J."/>
        </authorList>
    </citation>
    <scope>NUCLEOTIDE SEQUENCE [LARGE SCALE GENOMIC DNA]</scope>
    <source>
        <strain evidence="8">KACC 11299</strain>
    </source>
</reference>
<gene>
    <name evidence="7" type="ORF">ACFPTP_13485</name>
</gene>
<dbReference type="EMBL" id="JBHSNP010000027">
    <property type="protein sequence ID" value="MFC5604236.1"/>
    <property type="molecule type" value="Genomic_DNA"/>
</dbReference>
<accession>A0ABW0TYW5</accession>
<dbReference type="CDD" id="cd00175">
    <property type="entry name" value="SNc"/>
    <property type="match status" value="1"/>
</dbReference>
<protein>
    <submittedName>
        <fullName evidence="7">Thermonuclease family protein</fullName>
    </submittedName>
</protein>
<dbReference type="Pfam" id="PF00565">
    <property type="entry name" value="SNase"/>
    <property type="match status" value="1"/>
</dbReference>
<dbReference type="SMART" id="SM00318">
    <property type="entry name" value="SNc"/>
    <property type="match status" value="1"/>
</dbReference>
<keyword evidence="5" id="KW-0812">Transmembrane</keyword>
<feature type="compositionally biased region" description="Basic and acidic residues" evidence="4">
    <location>
        <begin position="109"/>
        <end position="142"/>
    </location>
</feature>
<feature type="region of interest" description="Disordered" evidence="4">
    <location>
        <begin position="377"/>
        <end position="402"/>
    </location>
</feature>
<feature type="transmembrane region" description="Helical" evidence="5">
    <location>
        <begin position="28"/>
        <end position="56"/>
    </location>
</feature>
<dbReference type="PANTHER" id="PTHR12302:SF3">
    <property type="entry name" value="SERINE_THREONINE-PROTEIN KINASE 31"/>
    <property type="match status" value="1"/>
</dbReference>
<feature type="compositionally biased region" description="Basic and acidic residues" evidence="4">
    <location>
        <begin position="390"/>
        <end position="402"/>
    </location>
</feature>
<dbReference type="PANTHER" id="PTHR12302">
    <property type="entry name" value="EBNA2 BINDING PROTEIN P100"/>
    <property type="match status" value="1"/>
</dbReference>
<organism evidence="7 8">
    <name type="scientific">Sporosarcina koreensis</name>
    <dbReference type="NCBI Taxonomy" id="334735"/>
    <lineage>
        <taxon>Bacteria</taxon>
        <taxon>Bacillati</taxon>
        <taxon>Bacillota</taxon>
        <taxon>Bacilli</taxon>
        <taxon>Bacillales</taxon>
        <taxon>Caryophanaceae</taxon>
        <taxon>Sporosarcina</taxon>
    </lineage>
</organism>
<keyword evidence="1" id="KW-0540">Nuclease</keyword>
<evidence type="ECO:0000313" key="7">
    <source>
        <dbReference type="EMBL" id="MFC5604236.1"/>
    </source>
</evidence>
<evidence type="ECO:0000256" key="3">
    <source>
        <dbReference type="ARBA" id="ARBA00022801"/>
    </source>
</evidence>
<feature type="domain" description="TNase-like" evidence="6">
    <location>
        <begin position="177"/>
        <end position="310"/>
    </location>
</feature>
<evidence type="ECO:0000256" key="5">
    <source>
        <dbReference type="SAM" id="Phobius"/>
    </source>
</evidence>
<feature type="region of interest" description="Disordered" evidence="4">
    <location>
        <begin position="94"/>
        <end position="173"/>
    </location>
</feature>
<evidence type="ECO:0000256" key="2">
    <source>
        <dbReference type="ARBA" id="ARBA00022759"/>
    </source>
</evidence>
<dbReference type="Proteomes" id="UP001596071">
    <property type="component" value="Unassembled WGS sequence"/>
</dbReference>
<name>A0ABW0TYW5_9BACL</name>
<keyword evidence="2" id="KW-0255">Endonuclease</keyword>
<evidence type="ECO:0000259" key="6">
    <source>
        <dbReference type="PROSITE" id="PS50830"/>
    </source>
</evidence>
<feature type="region of interest" description="Disordered" evidence="4">
    <location>
        <begin position="321"/>
        <end position="361"/>
    </location>
</feature>
<dbReference type="InterPro" id="IPR008613">
    <property type="entry name" value="Excalibur_Ca-bd_domain"/>
</dbReference>
<dbReference type="RefSeq" id="WP_381445784.1">
    <property type="nucleotide sequence ID" value="NZ_JBHSNP010000027.1"/>
</dbReference>
<proteinExistence type="predicted"/>
<dbReference type="SUPFAM" id="SSF50199">
    <property type="entry name" value="Staphylococcal nuclease"/>
    <property type="match status" value="1"/>
</dbReference>
<keyword evidence="3" id="KW-0378">Hydrolase</keyword>
<dbReference type="Gene3D" id="2.40.50.90">
    <property type="match status" value="1"/>
</dbReference>
<keyword evidence="8" id="KW-1185">Reference proteome</keyword>
<sequence length="402" mass="43890">MQKHENYLDENVGNIAIQSWRIGNLKGWLMVIVGLVFIGLLFKFPVFFIGIAIAIWGVTKIQKQKKLNQKSKLPPALLIVGLLLALTGCAGSLDDEESADKATTTEQVATDKKETPEEKAPVEDAEKAEKEEAEKAKTETEAAKNIPVVSAPALEKKPAPAAKPAPVKKTETSGTTAHVPVKLVKTIDGDTIKVLYNGKEINVRYLLIDTPETNHPRLGKQPFGEEAKERNRQLVNSGALTLEFDIGERYDKYDRLLAYVYVDGKSVQNTLLSEGLARVAYVYPPNTRHLTPFEEAQAAAKKKGLGIWSIENYTTDSGFDSNAVPAAKPKTQSSASSATTPKAPSPTPSKPVATPSTNVAGGQEWFQNCTELRKKYPNGVAKGHPAYQAKMDRDKDGYACER</sequence>
<evidence type="ECO:0000313" key="8">
    <source>
        <dbReference type="Proteomes" id="UP001596071"/>
    </source>
</evidence>